<evidence type="ECO:0000313" key="1">
    <source>
        <dbReference type="EMBL" id="RDI51178.1"/>
    </source>
</evidence>
<gene>
    <name evidence="1" type="ORF">DFR66_11516</name>
    <name evidence="2" type="ORF">IQ02_02413</name>
</gene>
<organism evidence="2 4">
    <name type="scientific">Flavobacterium glaciei</name>
    <dbReference type="NCBI Taxonomy" id="386300"/>
    <lineage>
        <taxon>Bacteria</taxon>
        <taxon>Pseudomonadati</taxon>
        <taxon>Bacteroidota</taxon>
        <taxon>Flavobacteriia</taxon>
        <taxon>Flavobacteriales</taxon>
        <taxon>Flavobacteriaceae</taxon>
        <taxon>Flavobacterium</taxon>
    </lineage>
</organism>
<proteinExistence type="predicted"/>
<comment type="caution">
    <text evidence="2">The sequence shown here is derived from an EMBL/GenBank/DDBJ whole genome shotgun (WGS) entry which is preliminary data.</text>
</comment>
<reference evidence="2 4" key="1">
    <citation type="journal article" date="2015" name="Stand. Genomic Sci.">
        <title>Genomic Encyclopedia of Bacterial and Archaeal Type Strains, Phase III: the genomes of soil and plant-associated and newly described type strains.</title>
        <authorList>
            <person name="Whitman W.B."/>
            <person name="Woyke T."/>
            <person name="Klenk H.P."/>
            <person name="Zhou Y."/>
            <person name="Lilburn T.G."/>
            <person name="Beck B.J."/>
            <person name="De Vos P."/>
            <person name="Vandamme P."/>
            <person name="Eisen J.A."/>
            <person name="Garrity G."/>
            <person name="Hugenholtz P."/>
            <person name="Kyrpides N.C."/>
        </authorList>
    </citation>
    <scope>NUCLEOTIDE SEQUENCE [LARGE SCALE GENOMIC DNA]</scope>
    <source>
        <strain evidence="2 4">CGMCC 1.5380</strain>
    </source>
</reference>
<dbReference type="AlphaFoldDB" id="A0A562PKZ9"/>
<dbReference type="Proteomes" id="UP000321392">
    <property type="component" value="Unassembled WGS sequence"/>
</dbReference>
<evidence type="ECO:0000313" key="3">
    <source>
        <dbReference type="Proteomes" id="UP000254518"/>
    </source>
</evidence>
<reference evidence="1 3" key="2">
    <citation type="submission" date="2018-07" db="EMBL/GenBank/DDBJ databases">
        <title>Genomic Encyclopedia of Type Strains, Phase IV (KMG-IV): sequencing the most valuable type-strain genomes for metagenomic binning, comparative biology and taxonomic classification.</title>
        <authorList>
            <person name="Goeker M."/>
        </authorList>
    </citation>
    <scope>NUCLEOTIDE SEQUENCE [LARGE SCALE GENOMIC DNA]</scope>
    <source>
        <strain evidence="1 3">DSM 19728</strain>
    </source>
</reference>
<protein>
    <submittedName>
        <fullName evidence="2">Uncharacterized protein</fullName>
    </submittedName>
</protein>
<evidence type="ECO:0000313" key="4">
    <source>
        <dbReference type="Proteomes" id="UP000321392"/>
    </source>
</evidence>
<evidence type="ECO:0000313" key="2">
    <source>
        <dbReference type="EMBL" id="TWI45058.1"/>
    </source>
</evidence>
<keyword evidence="3" id="KW-1185">Reference proteome</keyword>
<name>A0A562PKZ9_9FLAO</name>
<dbReference type="EMBL" id="QQBA01000015">
    <property type="protein sequence ID" value="RDI51178.1"/>
    <property type="molecule type" value="Genomic_DNA"/>
</dbReference>
<dbReference type="Proteomes" id="UP000254518">
    <property type="component" value="Unassembled WGS sequence"/>
</dbReference>
<dbReference type="EMBL" id="VLKX01000014">
    <property type="protein sequence ID" value="TWI45058.1"/>
    <property type="molecule type" value="Genomic_DNA"/>
</dbReference>
<reference evidence="2" key="3">
    <citation type="submission" date="2019-07" db="EMBL/GenBank/DDBJ databases">
        <authorList>
            <person name="Whitman W."/>
            <person name="Huntemann M."/>
            <person name="Clum A."/>
            <person name="Pillay M."/>
            <person name="Palaniappan K."/>
            <person name="Varghese N."/>
            <person name="Mikhailova N."/>
            <person name="Stamatis D."/>
            <person name="Reddy T."/>
            <person name="Daum C."/>
            <person name="Shapiro N."/>
            <person name="Ivanova N."/>
            <person name="Kyrpides N."/>
            <person name="Woyke T."/>
        </authorList>
    </citation>
    <scope>NUCLEOTIDE SEQUENCE</scope>
    <source>
        <strain evidence="2">CGMCC 1.5380</strain>
    </source>
</reference>
<sequence>MIYNHNISITNTILIKQKIYIINNKKARKLQYTLLFQVLKKNNTLQMI</sequence>
<accession>A0A562PKZ9</accession>